<sequence>MSDGVQPFALDKSGQALFEPFMGPVIRYLQQTAEEPAAPPYRPRWAIRVPVKSPRR</sequence>
<accession>A0A4U9TZE6</accession>
<evidence type="ECO:0000313" key="1">
    <source>
        <dbReference type="EMBL" id="VTR24589.1"/>
    </source>
</evidence>
<reference evidence="1" key="1">
    <citation type="submission" date="2019-05" db="EMBL/GenBank/DDBJ databases">
        <authorList>
            <consortium name="Pathogen Informatics"/>
        </authorList>
    </citation>
    <scope>NUCLEOTIDE SEQUENCE [LARGE SCALE GENOMIC DNA]</scope>
    <source>
        <strain evidence="1">NCTC12965</strain>
    </source>
</reference>
<dbReference type="EMBL" id="CABEEZ010000036">
    <property type="protein sequence ID" value="VTR24589.1"/>
    <property type="molecule type" value="Genomic_DNA"/>
</dbReference>
<organism evidence="1">
    <name type="scientific">Serratia fonticola</name>
    <dbReference type="NCBI Taxonomy" id="47917"/>
    <lineage>
        <taxon>Bacteria</taxon>
        <taxon>Pseudomonadati</taxon>
        <taxon>Pseudomonadota</taxon>
        <taxon>Gammaproteobacteria</taxon>
        <taxon>Enterobacterales</taxon>
        <taxon>Yersiniaceae</taxon>
        <taxon>Serratia</taxon>
    </lineage>
</organism>
<protein>
    <submittedName>
        <fullName evidence="1">Uncharacterized protein</fullName>
    </submittedName>
</protein>
<gene>
    <name evidence="1" type="ORF">NCTC12965_02014</name>
</gene>
<proteinExistence type="predicted"/>
<dbReference type="AlphaFoldDB" id="A0A4U9TZE6"/>
<name>A0A4U9TZE6_SERFO</name>